<organism evidence="2">
    <name type="scientific">marine sediment metagenome</name>
    <dbReference type="NCBI Taxonomy" id="412755"/>
    <lineage>
        <taxon>unclassified sequences</taxon>
        <taxon>metagenomes</taxon>
        <taxon>ecological metagenomes</taxon>
    </lineage>
</organism>
<evidence type="ECO:0000259" key="1">
    <source>
        <dbReference type="Pfam" id="PF01965"/>
    </source>
</evidence>
<name>X1JGD6_9ZZZZ</name>
<reference evidence="2" key="1">
    <citation type="journal article" date="2014" name="Front. Microbiol.">
        <title>High frequency of phylogenetically diverse reductive dehalogenase-homologous genes in deep subseafloor sedimentary metagenomes.</title>
        <authorList>
            <person name="Kawai M."/>
            <person name="Futagami T."/>
            <person name="Toyoda A."/>
            <person name="Takaki Y."/>
            <person name="Nishi S."/>
            <person name="Hori S."/>
            <person name="Arai W."/>
            <person name="Tsubouchi T."/>
            <person name="Morono Y."/>
            <person name="Uchiyama I."/>
            <person name="Ito T."/>
            <person name="Fujiyama A."/>
            <person name="Inagaki F."/>
            <person name="Takami H."/>
        </authorList>
    </citation>
    <scope>NUCLEOTIDE SEQUENCE</scope>
    <source>
        <strain evidence="2">Expedition CK06-06</strain>
    </source>
</reference>
<dbReference type="GO" id="GO:0005737">
    <property type="term" value="C:cytoplasm"/>
    <property type="evidence" value="ECO:0007669"/>
    <property type="project" value="TreeGrafter"/>
</dbReference>
<sequence length="150" mass="15840">STGWDEEYKEPRRILENAGFEITVASFGLDTCRGTLGSMVKPDILLNDVDAVNFDCVIFVGGAGSSEYFTNPRALSIAKQAAAPDKILAAICIAPVTLANAGVLRGKKVTAFPSVQKDLEKQGAVYTGEEVEVDGNIITANGPQSAKEFG</sequence>
<comment type="caution">
    <text evidence="2">The sequence shown here is derived from an EMBL/GenBank/DDBJ whole genome shotgun (WGS) entry which is preliminary data.</text>
</comment>
<dbReference type="Gene3D" id="3.40.50.880">
    <property type="match status" value="1"/>
</dbReference>
<protein>
    <recommendedName>
        <fullName evidence="1">DJ-1/PfpI domain-containing protein</fullName>
    </recommendedName>
</protein>
<gene>
    <name evidence="2" type="ORF">S03H2_68912</name>
</gene>
<accession>X1JGD6</accession>
<feature type="non-terminal residue" evidence="2">
    <location>
        <position position="1"/>
    </location>
</feature>
<dbReference type="PANTHER" id="PTHR48094:SF12">
    <property type="entry name" value="PARKINSON DISEASE PROTEIN 7 HOMOLOG"/>
    <property type="match status" value="1"/>
</dbReference>
<evidence type="ECO:0000313" key="2">
    <source>
        <dbReference type="EMBL" id="GAH93037.1"/>
    </source>
</evidence>
<proteinExistence type="predicted"/>
<dbReference type="EMBL" id="BARU01045409">
    <property type="protein sequence ID" value="GAH93037.1"/>
    <property type="molecule type" value="Genomic_DNA"/>
</dbReference>
<dbReference type="InterPro" id="IPR029062">
    <property type="entry name" value="Class_I_gatase-like"/>
</dbReference>
<dbReference type="PANTHER" id="PTHR48094">
    <property type="entry name" value="PROTEIN/NUCLEIC ACID DEGLYCASE DJ-1-RELATED"/>
    <property type="match status" value="1"/>
</dbReference>
<dbReference type="SUPFAM" id="SSF52317">
    <property type="entry name" value="Class I glutamine amidotransferase-like"/>
    <property type="match status" value="1"/>
</dbReference>
<dbReference type="InterPro" id="IPR002818">
    <property type="entry name" value="DJ-1/PfpI"/>
</dbReference>
<dbReference type="AlphaFoldDB" id="X1JGD6"/>
<dbReference type="Pfam" id="PF01965">
    <property type="entry name" value="DJ-1_PfpI"/>
    <property type="match status" value="1"/>
</dbReference>
<dbReference type="InterPro" id="IPR050325">
    <property type="entry name" value="Prot/Nucl_acid_deglycase"/>
</dbReference>
<feature type="non-terminal residue" evidence="2">
    <location>
        <position position="150"/>
    </location>
</feature>
<feature type="domain" description="DJ-1/PfpI" evidence="1">
    <location>
        <begin position="5"/>
        <end position="149"/>
    </location>
</feature>